<evidence type="ECO:0000256" key="1">
    <source>
        <dbReference type="ARBA" id="ARBA00004651"/>
    </source>
</evidence>
<evidence type="ECO:0000256" key="2">
    <source>
        <dbReference type="ARBA" id="ARBA00022475"/>
    </source>
</evidence>
<evidence type="ECO:0000256" key="6">
    <source>
        <dbReference type="SAM" id="Phobius"/>
    </source>
</evidence>
<dbReference type="RefSeq" id="WP_100257331.1">
    <property type="nucleotide sequence ID" value="NZ_CP011797.1"/>
</dbReference>
<dbReference type="PANTHER" id="PTHR32322">
    <property type="entry name" value="INNER MEMBRANE TRANSPORTER"/>
    <property type="match status" value="1"/>
</dbReference>
<keyword evidence="2" id="KW-1003">Cell membrane</keyword>
<feature type="transmembrane region" description="Helical" evidence="6">
    <location>
        <begin position="97"/>
        <end position="114"/>
    </location>
</feature>
<proteinExistence type="predicted"/>
<feature type="transmembrane region" description="Helical" evidence="6">
    <location>
        <begin position="31"/>
        <end position="58"/>
    </location>
</feature>
<evidence type="ECO:0000256" key="5">
    <source>
        <dbReference type="ARBA" id="ARBA00023136"/>
    </source>
</evidence>
<dbReference type="SUPFAM" id="SSF103481">
    <property type="entry name" value="Multidrug resistance efflux transporter EmrE"/>
    <property type="match status" value="2"/>
</dbReference>
<feature type="transmembrane region" description="Helical" evidence="6">
    <location>
        <begin position="121"/>
        <end position="138"/>
    </location>
</feature>
<evidence type="ECO:0000256" key="3">
    <source>
        <dbReference type="ARBA" id="ARBA00022692"/>
    </source>
</evidence>
<keyword evidence="9" id="KW-1185">Reference proteome</keyword>
<reference evidence="8 9" key="1">
    <citation type="journal article" date="2017" name="Environ. Microbiol.">
        <title>Genomic and physiological analyses of 'Reinekea forsetii' reveal a versatile opportunistic lifestyle during spring algae blooms.</title>
        <authorList>
            <person name="Avci B."/>
            <person name="Hahnke R.L."/>
            <person name="Chafee M."/>
            <person name="Fischer T."/>
            <person name="Gruber-Vodicka H."/>
            <person name="Tegetmeyer H.E."/>
            <person name="Harder J."/>
            <person name="Fuchs B.M."/>
            <person name="Amann R.I."/>
            <person name="Teeling H."/>
        </authorList>
    </citation>
    <scope>NUCLEOTIDE SEQUENCE [LARGE SCALE GENOMIC DNA]</scope>
    <source>
        <strain evidence="8 9">Hel1_31_D35</strain>
    </source>
</reference>
<feature type="transmembrane region" description="Helical" evidence="6">
    <location>
        <begin position="184"/>
        <end position="204"/>
    </location>
</feature>
<evidence type="ECO:0000313" key="8">
    <source>
        <dbReference type="EMBL" id="ATX77046.1"/>
    </source>
</evidence>
<evidence type="ECO:0000313" key="9">
    <source>
        <dbReference type="Proteomes" id="UP000229757"/>
    </source>
</evidence>
<feature type="transmembrane region" description="Helical" evidence="6">
    <location>
        <begin position="219"/>
        <end position="238"/>
    </location>
</feature>
<feature type="transmembrane region" description="Helical" evidence="6">
    <location>
        <begin position="70"/>
        <end position="91"/>
    </location>
</feature>
<feature type="transmembrane region" description="Helical" evidence="6">
    <location>
        <begin position="7"/>
        <end position="25"/>
    </location>
</feature>
<protein>
    <submittedName>
        <fullName evidence="8">DMT (Drug/metabolite transporter) superfamily permease</fullName>
    </submittedName>
</protein>
<evidence type="ECO:0000259" key="7">
    <source>
        <dbReference type="Pfam" id="PF00892"/>
    </source>
</evidence>
<dbReference type="PANTHER" id="PTHR32322:SF18">
    <property type="entry name" value="S-ADENOSYLMETHIONINE_S-ADENOSYLHOMOCYSTEINE TRANSPORTER"/>
    <property type="match status" value="1"/>
</dbReference>
<name>A0A2K8KWG8_9GAMM</name>
<evidence type="ECO:0000256" key="4">
    <source>
        <dbReference type="ARBA" id="ARBA00022989"/>
    </source>
</evidence>
<keyword evidence="5 6" id="KW-0472">Membrane</keyword>
<dbReference type="AlphaFoldDB" id="A0A2K8KWG8"/>
<feature type="transmembrane region" description="Helical" evidence="6">
    <location>
        <begin position="150"/>
        <end position="172"/>
    </location>
</feature>
<dbReference type="GO" id="GO:0005886">
    <property type="term" value="C:plasma membrane"/>
    <property type="evidence" value="ECO:0007669"/>
    <property type="project" value="UniProtKB-SubCell"/>
</dbReference>
<feature type="transmembrane region" description="Helical" evidence="6">
    <location>
        <begin position="274"/>
        <end position="294"/>
    </location>
</feature>
<dbReference type="InterPro" id="IPR037185">
    <property type="entry name" value="EmrE-like"/>
</dbReference>
<dbReference type="OrthoDB" id="2352272at2"/>
<keyword evidence="3 6" id="KW-0812">Transmembrane</keyword>
<gene>
    <name evidence="8" type="ORF">REIFOR_01909</name>
</gene>
<organism evidence="8 9">
    <name type="scientific">Reinekea forsetii</name>
    <dbReference type="NCBI Taxonomy" id="1336806"/>
    <lineage>
        <taxon>Bacteria</taxon>
        <taxon>Pseudomonadati</taxon>
        <taxon>Pseudomonadota</taxon>
        <taxon>Gammaproteobacteria</taxon>
        <taxon>Oceanospirillales</taxon>
        <taxon>Saccharospirillaceae</taxon>
        <taxon>Reinekea</taxon>
    </lineage>
</organism>
<comment type="subcellular location">
    <subcellularLocation>
        <location evidence="1">Cell membrane</location>
        <topology evidence="1">Multi-pass membrane protein</topology>
    </subcellularLocation>
</comment>
<dbReference type="KEGG" id="rfo:REIFOR_01909"/>
<dbReference type="InterPro" id="IPR000620">
    <property type="entry name" value="EamA_dom"/>
</dbReference>
<feature type="domain" description="EamA" evidence="7">
    <location>
        <begin position="154"/>
        <end position="291"/>
    </location>
</feature>
<feature type="transmembrane region" description="Helical" evidence="6">
    <location>
        <begin position="250"/>
        <end position="268"/>
    </location>
</feature>
<keyword evidence="4 6" id="KW-1133">Transmembrane helix</keyword>
<sequence length="318" mass="34198">MNLKTTAYIELTLAMMIVGSLSVVGKKVIEIFPVMLSSVLTLSMAAVGMTAIHLIIVGRLPVLNWPQFKYLFLQTLFGVVLFRVFFLYGLYWSSASMAGILIALTPVVIALLSIVMLREKVGVVVSTGIGLCVVGVALCQSSEIMMSNNWQALIGIGLVLLAVVCEALFTVLRKKLTHQALNPVTSNVYLCVIGAVLFLPLGLYDLRSFDLSSVQASDWLLIVYTAVFVNIISFVLWFRGVDKVDATTAGVFTVVMPVTALILSSALLGEVITVPIIGGIMVVIAGLIFVITPVQTLQSAANRVRNPFGKQSIKGGDV</sequence>
<dbReference type="Pfam" id="PF00892">
    <property type="entry name" value="EamA"/>
    <property type="match status" value="2"/>
</dbReference>
<feature type="domain" description="EamA" evidence="7">
    <location>
        <begin position="11"/>
        <end position="138"/>
    </location>
</feature>
<dbReference type="Proteomes" id="UP000229757">
    <property type="component" value="Chromosome"/>
</dbReference>
<accession>A0A2K8KWG8</accession>
<dbReference type="EMBL" id="CP011797">
    <property type="protein sequence ID" value="ATX77046.1"/>
    <property type="molecule type" value="Genomic_DNA"/>
</dbReference>
<dbReference type="InterPro" id="IPR050638">
    <property type="entry name" value="AA-Vitamin_Transporters"/>
</dbReference>